<dbReference type="EMBL" id="PSYR01000001">
    <property type="protein sequence ID" value="RCN59554.1"/>
    <property type="molecule type" value="Genomic_DNA"/>
</dbReference>
<evidence type="ECO:0000256" key="7">
    <source>
        <dbReference type="ARBA" id="ARBA00022676"/>
    </source>
</evidence>
<reference evidence="12 13" key="1">
    <citation type="submission" date="2018-02" db="EMBL/GenBank/DDBJ databases">
        <title>Insights into the biology of acidophilic members of the Acidiferrobacteraceae family derived from comparative genomic analyses.</title>
        <authorList>
            <person name="Issotta F."/>
            <person name="Thyssen C."/>
            <person name="Mena C."/>
            <person name="Moya A."/>
            <person name="Bellenberg S."/>
            <person name="Sproer C."/>
            <person name="Covarrubias P.C."/>
            <person name="Sand W."/>
            <person name="Quatrini R."/>
            <person name="Vera M."/>
        </authorList>
    </citation>
    <scope>NUCLEOTIDE SEQUENCE [LARGE SCALE GENOMIC DNA]</scope>
    <source>
        <strain evidence="13">m-1</strain>
    </source>
</reference>
<keyword evidence="5 11" id="KW-0444">Lipid biosynthesis</keyword>
<evidence type="ECO:0000256" key="11">
    <source>
        <dbReference type="HAMAP-Rule" id="MF_00392"/>
    </source>
</evidence>
<keyword evidence="13" id="KW-1185">Reference proteome</keyword>
<dbReference type="HAMAP" id="MF_00392">
    <property type="entry name" value="LpxB"/>
    <property type="match status" value="1"/>
</dbReference>
<keyword evidence="8 11" id="KW-0808">Transferase</keyword>
<comment type="pathway">
    <text evidence="11">Bacterial outer membrane biogenesis; LPS lipid A biosynthesis.</text>
</comment>
<protein>
    <recommendedName>
        <fullName evidence="4 11">Lipid-A-disaccharide synthase</fullName>
        <ecNumber evidence="3 11">2.4.1.182</ecNumber>
    </recommendedName>
</protein>
<dbReference type="GO" id="GO:0009245">
    <property type="term" value="P:lipid A biosynthetic process"/>
    <property type="evidence" value="ECO:0007669"/>
    <property type="project" value="UniProtKB-UniRule"/>
</dbReference>
<dbReference type="AlphaFoldDB" id="A0A368HJJ9"/>
<evidence type="ECO:0000313" key="13">
    <source>
        <dbReference type="Proteomes" id="UP000253250"/>
    </source>
</evidence>
<evidence type="ECO:0000256" key="5">
    <source>
        <dbReference type="ARBA" id="ARBA00022516"/>
    </source>
</evidence>
<proteinExistence type="inferred from homology"/>
<dbReference type="GO" id="GO:0008915">
    <property type="term" value="F:lipid-A-disaccharide synthase activity"/>
    <property type="evidence" value="ECO:0007669"/>
    <property type="project" value="UniProtKB-UniRule"/>
</dbReference>
<evidence type="ECO:0000256" key="8">
    <source>
        <dbReference type="ARBA" id="ARBA00022679"/>
    </source>
</evidence>
<accession>A0A368HJJ9</accession>
<dbReference type="SUPFAM" id="SSF53756">
    <property type="entry name" value="UDP-Glycosyltransferase/glycogen phosphorylase"/>
    <property type="match status" value="1"/>
</dbReference>
<dbReference type="Pfam" id="PF02684">
    <property type="entry name" value="LpxB"/>
    <property type="match status" value="1"/>
</dbReference>
<keyword evidence="9 11" id="KW-0443">Lipid metabolism</keyword>
<organism evidence="12 13">
    <name type="scientific">Acidiferrobacter thiooxydans</name>
    <dbReference type="NCBI Taxonomy" id="163359"/>
    <lineage>
        <taxon>Bacteria</taxon>
        <taxon>Pseudomonadati</taxon>
        <taxon>Pseudomonadota</taxon>
        <taxon>Gammaproteobacteria</taxon>
        <taxon>Acidiferrobacterales</taxon>
        <taxon>Acidiferrobacteraceae</taxon>
        <taxon>Acidiferrobacter</taxon>
    </lineage>
</organism>
<evidence type="ECO:0000256" key="3">
    <source>
        <dbReference type="ARBA" id="ARBA00012687"/>
    </source>
</evidence>
<evidence type="ECO:0000256" key="2">
    <source>
        <dbReference type="ARBA" id="ARBA00007868"/>
    </source>
</evidence>
<comment type="function">
    <text evidence="1 11">Condensation of UDP-2,3-diacylglucosamine and 2,3-diacylglucosamine-1-phosphate to form lipid A disaccharide, a precursor of lipid A, a phosphorylated glycolipid that anchors the lipopolysaccharide to the outer membrane of the cell.</text>
</comment>
<dbReference type="Proteomes" id="UP000253250">
    <property type="component" value="Unassembled WGS sequence"/>
</dbReference>
<dbReference type="UniPathway" id="UPA00973"/>
<keyword evidence="6 11" id="KW-0441">Lipid A biosynthesis</keyword>
<gene>
    <name evidence="11 12" type="primary">lpxB</name>
    <name evidence="12" type="ORF">C4900_05740</name>
</gene>
<dbReference type="OrthoDB" id="9801642at2"/>
<evidence type="ECO:0000256" key="1">
    <source>
        <dbReference type="ARBA" id="ARBA00002056"/>
    </source>
</evidence>
<evidence type="ECO:0000313" key="12">
    <source>
        <dbReference type="EMBL" id="RCN59554.1"/>
    </source>
</evidence>
<evidence type="ECO:0000256" key="10">
    <source>
        <dbReference type="ARBA" id="ARBA00048975"/>
    </source>
</evidence>
<evidence type="ECO:0000256" key="4">
    <source>
        <dbReference type="ARBA" id="ARBA00020902"/>
    </source>
</evidence>
<dbReference type="GO" id="GO:0005543">
    <property type="term" value="F:phospholipid binding"/>
    <property type="evidence" value="ECO:0007669"/>
    <property type="project" value="TreeGrafter"/>
</dbReference>
<evidence type="ECO:0000256" key="6">
    <source>
        <dbReference type="ARBA" id="ARBA00022556"/>
    </source>
</evidence>
<name>A0A368HJJ9_9GAMM</name>
<comment type="catalytic activity">
    <reaction evidence="10 11">
        <text>a lipid X + a UDP-2-N,3-O-bis[(3R)-3-hydroxyacyl]-alpha-D-glucosamine = a lipid A disaccharide + UDP + H(+)</text>
        <dbReference type="Rhea" id="RHEA:67828"/>
        <dbReference type="ChEBI" id="CHEBI:15378"/>
        <dbReference type="ChEBI" id="CHEBI:58223"/>
        <dbReference type="ChEBI" id="CHEBI:137748"/>
        <dbReference type="ChEBI" id="CHEBI:176338"/>
        <dbReference type="ChEBI" id="CHEBI:176343"/>
        <dbReference type="EC" id="2.4.1.182"/>
    </reaction>
</comment>
<keyword evidence="7 11" id="KW-0328">Glycosyltransferase</keyword>
<evidence type="ECO:0000256" key="9">
    <source>
        <dbReference type="ARBA" id="ARBA00023098"/>
    </source>
</evidence>
<comment type="similarity">
    <text evidence="2 11">Belongs to the LpxB family.</text>
</comment>
<dbReference type="InterPro" id="IPR003835">
    <property type="entry name" value="Glyco_trans_19"/>
</dbReference>
<dbReference type="NCBIfam" id="TIGR00215">
    <property type="entry name" value="lpxB"/>
    <property type="match status" value="1"/>
</dbReference>
<dbReference type="EC" id="2.4.1.182" evidence="3 11"/>
<dbReference type="PANTHER" id="PTHR30372:SF4">
    <property type="entry name" value="LIPID-A-DISACCHARIDE SYNTHASE, MITOCHONDRIAL-RELATED"/>
    <property type="match status" value="1"/>
</dbReference>
<sequence>MRVGIVAGEVSGDMLGAGLMKAMKAVTPCTFEGICGPAMTAEGGLSQFPMEALSVMGISEVAGRLRDLLRIRRDLIAYFRRTRPDVVIGIDAPDFTLALERALRRDGIRTVHYVSPTVWAWRRYRVRTVAASTDRLLTLFPFEPEYYAGRADAVFVGHPLADAIEAQPSPDKARDELRLDGRGPVIALLPGSRVTELRAHARLFVKTAQRLALRYPDSRFVAPFVNRETLALFDKTLTELQAFDLPITRLHGHARQAMAAADVVLLASGTAALEAALVGRPMVVVHRLSPITYGLARLLLQVPYVSLPNLLLGRGVVPELLQHAATADGLVRAAEGLLENPGRRAEMTAAFVELRAHLGCGASERAAAAVLELVGAHSTPSGVMSCAS</sequence>
<dbReference type="PANTHER" id="PTHR30372">
    <property type="entry name" value="LIPID-A-DISACCHARIDE SYNTHASE"/>
    <property type="match status" value="1"/>
</dbReference>
<comment type="caution">
    <text evidence="12">The sequence shown here is derived from an EMBL/GenBank/DDBJ whole genome shotgun (WGS) entry which is preliminary data.</text>
</comment>
<dbReference type="GO" id="GO:0016020">
    <property type="term" value="C:membrane"/>
    <property type="evidence" value="ECO:0007669"/>
    <property type="project" value="GOC"/>
</dbReference>